<evidence type="ECO:0000256" key="5">
    <source>
        <dbReference type="ARBA" id="ARBA00023242"/>
    </source>
</evidence>
<keyword evidence="3" id="KW-0238">DNA-binding</keyword>
<comment type="subcellular location">
    <subcellularLocation>
        <location evidence="1">Nucleus</location>
    </subcellularLocation>
</comment>
<dbReference type="AlphaFoldDB" id="A0A9W9QBR9"/>
<evidence type="ECO:0000313" key="8">
    <source>
        <dbReference type="Proteomes" id="UP001147746"/>
    </source>
</evidence>
<reference evidence="7" key="1">
    <citation type="submission" date="2022-12" db="EMBL/GenBank/DDBJ databases">
        <authorList>
            <person name="Petersen C."/>
        </authorList>
    </citation>
    <scope>NUCLEOTIDE SEQUENCE</scope>
    <source>
        <strain evidence="7">IBT 21472</strain>
    </source>
</reference>
<accession>A0A9W9QBR9</accession>
<dbReference type="CDD" id="cd12148">
    <property type="entry name" value="fungal_TF_MHR"/>
    <property type="match status" value="1"/>
</dbReference>
<keyword evidence="4" id="KW-0804">Transcription</keyword>
<proteinExistence type="predicted"/>
<keyword evidence="5" id="KW-0539">Nucleus</keyword>
<evidence type="ECO:0000256" key="4">
    <source>
        <dbReference type="ARBA" id="ARBA00023163"/>
    </source>
</evidence>
<keyword evidence="2" id="KW-0805">Transcription regulation</keyword>
<dbReference type="PANTHER" id="PTHR47540">
    <property type="entry name" value="THIAMINE REPRESSIBLE GENES REGULATORY PROTEIN THI5"/>
    <property type="match status" value="1"/>
</dbReference>
<dbReference type="PANTHER" id="PTHR47540:SF6">
    <property type="entry name" value="ZN(II)2CYS6 TRANSCRIPTION FACTOR (EUROFUNG)"/>
    <property type="match status" value="1"/>
</dbReference>
<name>A0A9W9QBR9_9EURO</name>
<dbReference type="GO" id="GO:0043565">
    <property type="term" value="F:sequence-specific DNA binding"/>
    <property type="evidence" value="ECO:0007669"/>
    <property type="project" value="TreeGrafter"/>
</dbReference>
<dbReference type="InterPro" id="IPR051711">
    <property type="entry name" value="Stress_Response_Reg"/>
</dbReference>
<evidence type="ECO:0000256" key="2">
    <source>
        <dbReference type="ARBA" id="ARBA00023015"/>
    </source>
</evidence>
<evidence type="ECO:0000256" key="3">
    <source>
        <dbReference type="ARBA" id="ARBA00023125"/>
    </source>
</evidence>
<sequence length="315" mass="35511">MASRHSPSVKRQRRIYVALTVYGYGVVADGVTHRRSNARGLAPVKHAAPRKIAISAIFLHEIGRYRLEGEVKALRARKQRSRASSELEETSCPAQDPVQPSTQFPDIDVSNPLLESPTGFVAARSSSQPTFIGEASCVAFGDTLLQCVDKDADLSSWVSPTYFQHDIFHRLMRPEVVLPDRIQARLLVEVAIRFIGTDYHLILKKTLFDTLDRTCAGETPRNPAWMCKFFVLLALGEMYSNRKRRVADQHVPGTDYFLRAVGLLQDLYETPSVEQVEIMVLFILRTLKKIGDFADGNSKVLLFKRSRARQNSIHL</sequence>
<protein>
    <submittedName>
        <fullName evidence="7">Uncharacterized protein</fullName>
    </submittedName>
</protein>
<reference evidence="7" key="2">
    <citation type="journal article" date="2023" name="IMA Fungus">
        <title>Comparative genomic study of the Penicillium genus elucidates a diverse pangenome and 15 lateral gene transfer events.</title>
        <authorList>
            <person name="Petersen C."/>
            <person name="Sorensen T."/>
            <person name="Nielsen M.R."/>
            <person name="Sondergaard T.E."/>
            <person name="Sorensen J.L."/>
            <person name="Fitzpatrick D.A."/>
            <person name="Frisvad J.C."/>
            <person name="Nielsen K.L."/>
        </authorList>
    </citation>
    <scope>NUCLEOTIDE SEQUENCE</scope>
    <source>
        <strain evidence="7">IBT 21472</strain>
    </source>
</reference>
<evidence type="ECO:0000256" key="1">
    <source>
        <dbReference type="ARBA" id="ARBA00004123"/>
    </source>
</evidence>
<evidence type="ECO:0000313" key="7">
    <source>
        <dbReference type="EMBL" id="KAJ5330751.1"/>
    </source>
</evidence>
<organism evidence="7 8">
    <name type="scientific">Penicillium atrosanguineum</name>
    <dbReference type="NCBI Taxonomy" id="1132637"/>
    <lineage>
        <taxon>Eukaryota</taxon>
        <taxon>Fungi</taxon>
        <taxon>Dikarya</taxon>
        <taxon>Ascomycota</taxon>
        <taxon>Pezizomycotina</taxon>
        <taxon>Eurotiomycetes</taxon>
        <taxon>Eurotiomycetidae</taxon>
        <taxon>Eurotiales</taxon>
        <taxon>Aspergillaceae</taxon>
        <taxon>Penicillium</taxon>
    </lineage>
</organism>
<keyword evidence="8" id="KW-1185">Reference proteome</keyword>
<dbReference type="Proteomes" id="UP001147746">
    <property type="component" value="Unassembled WGS sequence"/>
</dbReference>
<comment type="caution">
    <text evidence="7">The sequence shown here is derived from an EMBL/GenBank/DDBJ whole genome shotgun (WGS) entry which is preliminary data.</text>
</comment>
<gene>
    <name evidence="7" type="ORF">N7476_000534</name>
</gene>
<evidence type="ECO:0000256" key="6">
    <source>
        <dbReference type="SAM" id="MobiDB-lite"/>
    </source>
</evidence>
<dbReference type="EMBL" id="JAPZBO010000001">
    <property type="protein sequence ID" value="KAJ5330751.1"/>
    <property type="molecule type" value="Genomic_DNA"/>
</dbReference>
<dbReference type="GO" id="GO:0045944">
    <property type="term" value="P:positive regulation of transcription by RNA polymerase II"/>
    <property type="evidence" value="ECO:0007669"/>
    <property type="project" value="TreeGrafter"/>
</dbReference>
<dbReference type="GO" id="GO:0005634">
    <property type="term" value="C:nucleus"/>
    <property type="evidence" value="ECO:0007669"/>
    <property type="project" value="UniProtKB-SubCell"/>
</dbReference>
<feature type="region of interest" description="Disordered" evidence="6">
    <location>
        <begin position="82"/>
        <end position="102"/>
    </location>
</feature>